<feature type="region of interest" description="Disordered" evidence="1">
    <location>
        <begin position="22"/>
        <end position="57"/>
    </location>
</feature>
<reference evidence="2" key="1">
    <citation type="submission" date="2024-02" db="EMBL/GenBank/DDBJ databases">
        <authorList>
            <consortium name="ELIXIR-Norway"/>
            <consortium name="Elixir Norway"/>
        </authorList>
    </citation>
    <scope>NUCLEOTIDE SEQUENCE</scope>
</reference>
<proteinExistence type="predicted"/>
<dbReference type="Proteomes" id="UP001497512">
    <property type="component" value="Chromosome 2"/>
</dbReference>
<name>A0ABP0U8U0_9BRYO</name>
<dbReference type="InterPro" id="IPR021373">
    <property type="entry name" value="DUF2993"/>
</dbReference>
<evidence type="ECO:0000256" key="1">
    <source>
        <dbReference type="SAM" id="MobiDB-lite"/>
    </source>
</evidence>
<accession>A0ABP0U8U0</accession>
<evidence type="ECO:0000313" key="3">
    <source>
        <dbReference type="Proteomes" id="UP001497512"/>
    </source>
</evidence>
<evidence type="ECO:0000313" key="2">
    <source>
        <dbReference type="EMBL" id="CAK9215573.1"/>
    </source>
</evidence>
<feature type="compositionally biased region" description="Polar residues" evidence="1">
    <location>
        <begin position="34"/>
        <end position="45"/>
    </location>
</feature>
<gene>
    <name evidence="2" type="ORF">CSSPTR1EN2_LOCUS12799</name>
</gene>
<keyword evidence="3" id="KW-1185">Reference proteome</keyword>
<protein>
    <submittedName>
        <fullName evidence="2">Uncharacterized protein</fullName>
    </submittedName>
</protein>
<dbReference type="EMBL" id="OZ019894">
    <property type="protein sequence ID" value="CAK9215573.1"/>
    <property type="molecule type" value="Genomic_DNA"/>
</dbReference>
<dbReference type="Pfam" id="PF11209">
    <property type="entry name" value="LmeA"/>
    <property type="match status" value="1"/>
</dbReference>
<sequence length="324" mass="35464">MAAAFLAPPITRVSITMTSVPSSMMGGAVRRRSTPQQQRRYTPHSSSPPRPSKTISSSGGAYGVIYVGSKYGGPHCRIGDSTLYVIGNQRCFRICCHRNKEAEVQRKSGTGQRGGSTGQNSTSFVGGLLEKVLGTYLKSQLDECGDLDVIVQGSNWELLSGKVRDVQVSATNAIYKGVFLTEVDLTASRVVVKPGRKRLLQKPFLVNAQIRVQEDHLNASLASPLFSRSLKKMFPRKPSTLNVQFEDGNLRFSSSDHLSTGYGQAEFPITLRIDVEKGGEILSVDSVSGTSIQKTFKVGPEVRITEFRVDDSWMQLRGDFLITP</sequence>
<organism evidence="2 3">
    <name type="scientific">Sphagnum troendelagicum</name>
    <dbReference type="NCBI Taxonomy" id="128251"/>
    <lineage>
        <taxon>Eukaryota</taxon>
        <taxon>Viridiplantae</taxon>
        <taxon>Streptophyta</taxon>
        <taxon>Embryophyta</taxon>
        <taxon>Bryophyta</taxon>
        <taxon>Sphagnophytina</taxon>
        <taxon>Sphagnopsida</taxon>
        <taxon>Sphagnales</taxon>
        <taxon>Sphagnaceae</taxon>
        <taxon>Sphagnum</taxon>
    </lineage>
</organism>